<accession>A0A9P1J4D1</accession>
<protein>
    <submittedName>
        <fullName evidence="2">Uncharacterized protein</fullName>
    </submittedName>
</protein>
<feature type="region of interest" description="Disordered" evidence="1">
    <location>
        <begin position="1"/>
        <end position="54"/>
    </location>
</feature>
<evidence type="ECO:0000256" key="1">
    <source>
        <dbReference type="SAM" id="MobiDB-lite"/>
    </source>
</evidence>
<evidence type="ECO:0000313" key="3">
    <source>
        <dbReference type="Proteomes" id="UP001152747"/>
    </source>
</evidence>
<evidence type="ECO:0000313" key="2">
    <source>
        <dbReference type="EMBL" id="CAI5456487.1"/>
    </source>
</evidence>
<comment type="caution">
    <text evidence="2">The sequence shown here is derived from an EMBL/GenBank/DDBJ whole genome shotgun (WGS) entry which is preliminary data.</text>
</comment>
<dbReference type="EMBL" id="CANHGI010000006">
    <property type="protein sequence ID" value="CAI5456487.1"/>
    <property type="molecule type" value="Genomic_DNA"/>
</dbReference>
<dbReference type="Proteomes" id="UP001152747">
    <property type="component" value="Unassembled WGS sequence"/>
</dbReference>
<feature type="region of interest" description="Disordered" evidence="1">
    <location>
        <begin position="153"/>
        <end position="189"/>
    </location>
</feature>
<proteinExistence type="predicted"/>
<sequence length="210" mass="22797">MPGQIPKKALTRAQRKINAESQNKCDELNPNRPPGSYLFTPPRNAGGATTTEGNSHFKRFTSGEESNVEEVVHPVDAPAGVNNGANVPNQQPPVAAVAPQIAADAPNPIVAVDVVRAEGVVAAGHQAVEAPPSVASSADETEGDEAIAEALAQEARRQRRRRRRRQARRRQNQYNYERPEVLMADPHQGEVIIDEFLPMAEDATQTEESE</sequence>
<feature type="compositionally biased region" description="Basic residues" evidence="1">
    <location>
        <begin position="157"/>
        <end position="171"/>
    </location>
</feature>
<dbReference type="AlphaFoldDB" id="A0A9P1J4D1"/>
<keyword evidence="3" id="KW-1185">Reference proteome</keyword>
<gene>
    <name evidence="2" type="ORF">CAMP_LOCUS19124</name>
</gene>
<reference evidence="2" key="1">
    <citation type="submission" date="2022-11" db="EMBL/GenBank/DDBJ databases">
        <authorList>
            <person name="Kikuchi T."/>
        </authorList>
    </citation>
    <scope>NUCLEOTIDE SEQUENCE</scope>
    <source>
        <strain evidence="2">PS1010</strain>
    </source>
</reference>
<name>A0A9P1J4D1_9PELO</name>
<organism evidence="2 3">
    <name type="scientific">Caenorhabditis angaria</name>
    <dbReference type="NCBI Taxonomy" id="860376"/>
    <lineage>
        <taxon>Eukaryota</taxon>
        <taxon>Metazoa</taxon>
        <taxon>Ecdysozoa</taxon>
        <taxon>Nematoda</taxon>
        <taxon>Chromadorea</taxon>
        <taxon>Rhabditida</taxon>
        <taxon>Rhabditina</taxon>
        <taxon>Rhabditomorpha</taxon>
        <taxon>Rhabditoidea</taxon>
        <taxon>Rhabditidae</taxon>
        <taxon>Peloderinae</taxon>
        <taxon>Caenorhabditis</taxon>
    </lineage>
</organism>